<dbReference type="SUPFAM" id="SSF82061">
    <property type="entry name" value="BAH domain"/>
    <property type="match status" value="1"/>
</dbReference>
<dbReference type="SMART" id="SM00439">
    <property type="entry name" value="BAH"/>
    <property type="match status" value="1"/>
</dbReference>
<dbReference type="FunCoup" id="A0A448YTY3">
    <property type="interactions" value="422"/>
</dbReference>
<comment type="similarity">
    <text evidence="2 10">Belongs to the ORC1 family.</text>
</comment>
<evidence type="ECO:0000256" key="2">
    <source>
        <dbReference type="ARBA" id="ARBA00008398"/>
    </source>
</evidence>
<dbReference type="GO" id="GO:0003688">
    <property type="term" value="F:DNA replication origin binding"/>
    <property type="evidence" value="ECO:0007669"/>
    <property type="project" value="TreeGrafter"/>
</dbReference>
<dbReference type="FunFam" id="3.40.50.300:FF:000199">
    <property type="entry name" value="Origin recognition complex subunit 1"/>
    <property type="match status" value="1"/>
</dbReference>
<dbReference type="PANTHER" id="PTHR10763:SF23">
    <property type="entry name" value="ORIGIN RECOGNITION COMPLEX SUBUNIT 1"/>
    <property type="match status" value="1"/>
</dbReference>
<dbReference type="Gene3D" id="2.30.30.490">
    <property type="match status" value="1"/>
</dbReference>
<dbReference type="GO" id="GO:0005664">
    <property type="term" value="C:nuclear origin of replication recognition complex"/>
    <property type="evidence" value="ECO:0007669"/>
    <property type="project" value="TreeGrafter"/>
</dbReference>
<dbReference type="InterPro" id="IPR003593">
    <property type="entry name" value="AAA+_ATPase"/>
</dbReference>
<keyword evidence="14" id="KW-1185">Reference proteome</keyword>
<keyword evidence="8 10" id="KW-0238">DNA-binding</keyword>
<evidence type="ECO:0000313" key="13">
    <source>
        <dbReference type="EMBL" id="VEU24357.1"/>
    </source>
</evidence>
<evidence type="ECO:0000259" key="12">
    <source>
        <dbReference type="PROSITE" id="PS51038"/>
    </source>
</evidence>
<dbReference type="Gene3D" id="1.10.8.60">
    <property type="match status" value="1"/>
</dbReference>
<evidence type="ECO:0000256" key="3">
    <source>
        <dbReference type="ARBA" id="ARBA00022705"/>
    </source>
</evidence>
<keyword evidence="5 10" id="KW-0547">Nucleotide-binding</keyword>
<keyword evidence="4" id="KW-0479">Metal-binding</keyword>
<feature type="compositionally biased region" description="Acidic residues" evidence="11">
    <location>
        <begin position="252"/>
        <end position="308"/>
    </location>
</feature>
<feature type="compositionally biased region" description="Basic residues" evidence="11">
    <location>
        <begin position="316"/>
        <end position="344"/>
    </location>
</feature>
<dbReference type="PANTHER" id="PTHR10763">
    <property type="entry name" value="CELL DIVISION CONTROL PROTEIN 6-RELATED"/>
    <property type="match status" value="1"/>
</dbReference>
<dbReference type="GO" id="GO:0006270">
    <property type="term" value="P:DNA replication initiation"/>
    <property type="evidence" value="ECO:0007669"/>
    <property type="project" value="TreeGrafter"/>
</dbReference>
<comment type="function">
    <text evidence="10">Component of the origin recognition complex (ORC) that binds origins of replication. DNA-binding is ATP-dependent, however specific DNA sequences that define origins of replication have not been identified so far. ORC is required to assemble the pre-replication complex necessary to initiate DNA replication.</text>
</comment>
<evidence type="ECO:0000313" key="14">
    <source>
        <dbReference type="Proteomes" id="UP000290900"/>
    </source>
</evidence>
<dbReference type="SMART" id="SM00382">
    <property type="entry name" value="AAA"/>
    <property type="match status" value="1"/>
</dbReference>
<dbReference type="InterPro" id="IPR043151">
    <property type="entry name" value="BAH_sf"/>
</dbReference>
<keyword evidence="9 10" id="KW-0539">Nucleus</keyword>
<dbReference type="OrthoDB" id="1926878at2759"/>
<dbReference type="Gene3D" id="3.40.50.300">
    <property type="entry name" value="P-loop containing nucleotide triphosphate hydrolases"/>
    <property type="match status" value="1"/>
</dbReference>
<dbReference type="InterPro" id="IPR003959">
    <property type="entry name" value="ATPase_AAA_core"/>
</dbReference>
<dbReference type="InterPro" id="IPR001025">
    <property type="entry name" value="BAH_dom"/>
</dbReference>
<evidence type="ECO:0000256" key="8">
    <source>
        <dbReference type="ARBA" id="ARBA00023125"/>
    </source>
</evidence>
<evidence type="ECO:0000256" key="1">
    <source>
        <dbReference type="ARBA" id="ARBA00004123"/>
    </source>
</evidence>
<evidence type="ECO:0000256" key="11">
    <source>
        <dbReference type="SAM" id="MobiDB-lite"/>
    </source>
</evidence>
<reference evidence="13 14" key="1">
    <citation type="submission" date="2018-12" db="EMBL/GenBank/DDBJ databases">
        <authorList>
            <person name="Tiukova I."/>
            <person name="Dainat J."/>
        </authorList>
    </citation>
    <scope>NUCLEOTIDE SEQUENCE [LARGE SCALE GENOMIC DNA]</scope>
</reference>
<dbReference type="Proteomes" id="UP000290900">
    <property type="component" value="Unassembled WGS sequence"/>
</dbReference>
<dbReference type="GO" id="GO:0016887">
    <property type="term" value="F:ATP hydrolysis activity"/>
    <property type="evidence" value="ECO:0007669"/>
    <property type="project" value="InterPro"/>
</dbReference>
<dbReference type="Pfam" id="PF00004">
    <property type="entry name" value="AAA"/>
    <property type="match status" value="1"/>
</dbReference>
<accession>A0A448YTY3</accession>
<dbReference type="GO" id="GO:0003682">
    <property type="term" value="F:chromatin binding"/>
    <property type="evidence" value="ECO:0007669"/>
    <property type="project" value="InterPro"/>
</dbReference>
<dbReference type="Pfam" id="PF01426">
    <property type="entry name" value="BAH"/>
    <property type="match status" value="1"/>
</dbReference>
<organism evidence="13 14">
    <name type="scientific">Brettanomyces naardenensis</name>
    <name type="common">Yeast</name>
    <dbReference type="NCBI Taxonomy" id="13370"/>
    <lineage>
        <taxon>Eukaryota</taxon>
        <taxon>Fungi</taxon>
        <taxon>Dikarya</taxon>
        <taxon>Ascomycota</taxon>
        <taxon>Saccharomycotina</taxon>
        <taxon>Pichiomycetes</taxon>
        <taxon>Pichiales</taxon>
        <taxon>Pichiaceae</taxon>
        <taxon>Brettanomyces</taxon>
    </lineage>
</organism>
<evidence type="ECO:0000256" key="9">
    <source>
        <dbReference type="ARBA" id="ARBA00023242"/>
    </source>
</evidence>
<comment type="subunit">
    <text evidence="10">ORC is composed of six subunits.</text>
</comment>
<evidence type="ECO:0000256" key="7">
    <source>
        <dbReference type="ARBA" id="ARBA00022842"/>
    </source>
</evidence>
<gene>
    <name evidence="13" type="ORF">BRENAR_LOCUS5085</name>
</gene>
<evidence type="ECO:0000256" key="6">
    <source>
        <dbReference type="ARBA" id="ARBA00022840"/>
    </source>
</evidence>
<keyword evidence="6 10" id="KW-0067">ATP-binding</keyword>
<dbReference type="AlphaFoldDB" id="A0A448YTY3"/>
<dbReference type="SUPFAM" id="SSF52540">
    <property type="entry name" value="P-loop containing nucleoside triphosphate hydrolases"/>
    <property type="match status" value="1"/>
</dbReference>
<evidence type="ECO:0000256" key="4">
    <source>
        <dbReference type="ARBA" id="ARBA00022723"/>
    </source>
</evidence>
<name>A0A448YTY3_BRENA</name>
<feature type="region of interest" description="Disordered" evidence="11">
    <location>
        <begin position="240"/>
        <end position="344"/>
    </location>
</feature>
<sequence length="803" mass="92294">MAKSMRQMKGWQYSLEDDPIDSSIADSLPRRSLRGGRDRSRVTGSQIVLRREIDNIEVRVGDTVLVETAEDGEESEEDGRPSIGLVKDILFGTESFLEVRVFWFYGMTEINKDRLTEGYSDNDVFLSPVVDKIELSNILGRCTVISEKSLAKMVIDESNTDTTFICRRFCDSDGGYFTDILDWDEIFKTFKENTDDFYQMVKNLTVKPTVKRFSRKLEKKGIDPRSIKLEEKEMKRKKQERKVRKLRYTESDGSEDDDGRQYDDDAEYDEEDGEDEDDEFYVYDLSNDETEDSGDDEEEEEEEEDSDLDYGSQTKRGTKRRQRRHPKVSKGRKRRFKVGPRKAGPRLPTVARRIEFNEDAKELDIDTIWGTDGSATETSKAFRKAKKVLHTSARLHSLPCREEEFSQLFFSLESAVQSQVGRCIYVSGTPGVGKTATIREVIKQLSASFIAETRHKMFNYVEINGLKLISPQSSYEALWEKVCGKRATASNSLTLLEEYFNREDAKRMPLVVLLDEMDQIVTKSQSVMYNFFNWPSYPNSKLIVIAVANTMDLPERLLTNKISSRLGLTRIQFSSYTYTQLSEIIKSRLEKLGRLNEERMVISKDAIAFASRKVASVSGDARRALMICIRAVEIAEMEFMSKPLEEKKKLDSKYTVTIMHIMKAVNETASSPISNYLGSLSFMSKMFLAAVLLRMKRTGVAEVTVGDVIDELNNQFHVVLFTELKNRLKEEELEVADVLYNDQTQLRPTGLNFLIKDLEENGILIVQQLKLERSRLVRLNISQDEIVNSFKKDTLIREIMVEQ</sequence>
<dbReference type="InParanoid" id="A0A448YTY3"/>
<protein>
    <recommendedName>
        <fullName evidence="10">Origin recognition complex subunit 1</fullName>
    </recommendedName>
</protein>
<evidence type="ECO:0000256" key="10">
    <source>
        <dbReference type="RuleBase" id="RU365058"/>
    </source>
</evidence>
<dbReference type="GO" id="GO:0046872">
    <property type="term" value="F:metal ion binding"/>
    <property type="evidence" value="ECO:0007669"/>
    <property type="project" value="UniProtKB-KW"/>
</dbReference>
<dbReference type="InterPro" id="IPR050311">
    <property type="entry name" value="ORC1/CDC6"/>
</dbReference>
<dbReference type="CDD" id="cd00009">
    <property type="entry name" value="AAA"/>
    <property type="match status" value="1"/>
</dbReference>
<feature type="domain" description="BAH" evidence="12">
    <location>
        <begin position="56"/>
        <end position="181"/>
    </location>
</feature>
<dbReference type="GO" id="GO:0005524">
    <property type="term" value="F:ATP binding"/>
    <property type="evidence" value="ECO:0007669"/>
    <property type="project" value="UniProtKB-KW"/>
</dbReference>
<dbReference type="InterPro" id="IPR027417">
    <property type="entry name" value="P-loop_NTPase"/>
</dbReference>
<feature type="region of interest" description="Disordered" evidence="11">
    <location>
        <begin position="17"/>
        <end position="41"/>
    </location>
</feature>
<dbReference type="Pfam" id="PF17872">
    <property type="entry name" value="AAA_lid_10"/>
    <property type="match status" value="1"/>
</dbReference>
<comment type="subcellular location">
    <subcellularLocation>
        <location evidence="1 10">Nucleus</location>
    </subcellularLocation>
</comment>
<keyword evidence="3 10" id="KW-0235">DNA replication</keyword>
<dbReference type="InterPro" id="IPR048867">
    <property type="entry name" value="WHD_ORC1"/>
</dbReference>
<dbReference type="InterPro" id="IPR041083">
    <property type="entry name" value="AAA_lid_10"/>
</dbReference>
<dbReference type="GO" id="GO:0033314">
    <property type="term" value="P:mitotic DNA replication checkpoint signaling"/>
    <property type="evidence" value="ECO:0007669"/>
    <property type="project" value="TreeGrafter"/>
</dbReference>
<evidence type="ECO:0000256" key="5">
    <source>
        <dbReference type="ARBA" id="ARBA00022741"/>
    </source>
</evidence>
<dbReference type="STRING" id="13370.A0A448YTY3"/>
<dbReference type="EMBL" id="CAACVR010000076">
    <property type="protein sequence ID" value="VEU24357.1"/>
    <property type="molecule type" value="Genomic_DNA"/>
</dbReference>
<keyword evidence="7" id="KW-0460">Magnesium</keyword>
<proteinExistence type="inferred from homology"/>
<dbReference type="Pfam" id="PF21312">
    <property type="entry name" value="WHD_ORC1"/>
    <property type="match status" value="1"/>
</dbReference>
<dbReference type="PROSITE" id="PS51038">
    <property type="entry name" value="BAH"/>
    <property type="match status" value="1"/>
</dbReference>